<dbReference type="InterPro" id="IPR052169">
    <property type="entry name" value="CW_Biosynth-Accessory"/>
</dbReference>
<reference evidence="5" key="1">
    <citation type="journal article" date="2013" name="Genome Announc.">
        <title>First genome sequence of a syntrophic acetate-oxidizing bacterium, Tepidanaerobacter acetatoxydans strain Re1.</title>
        <authorList>
            <person name="Manzoor S."/>
            <person name="Bongcam-Rudloff E."/>
            <person name="Schnurer A."/>
            <person name="Muller B."/>
        </authorList>
    </citation>
    <scope>NUCLEOTIDE SEQUENCE [LARGE SCALE GENOMIC DNA]</scope>
    <source>
        <strain evidence="5">Re1</strain>
    </source>
</reference>
<evidence type="ECO:0000256" key="2">
    <source>
        <dbReference type="SAM" id="Phobius"/>
    </source>
</evidence>
<dbReference type="PANTHER" id="PTHR33393:SF12">
    <property type="entry name" value="CAPSULE BIOSYNTHESIS PROTEIN CAPA"/>
    <property type="match status" value="1"/>
</dbReference>
<evidence type="ECO:0000313" key="4">
    <source>
        <dbReference type="EMBL" id="CCP25333.1"/>
    </source>
</evidence>
<comment type="similarity">
    <text evidence="1">Belongs to the CapA family.</text>
</comment>
<dbReference type="HOGENOM" id="CLU_038823_0_2_9"/>
<dbReference type="PATRIC" id="fig|1209989.3.peg.693"/>
<dbReference type="OrthoDB" id="9810906at2"/>
<dbReference type="SUPFAM" id="SSF56300">
    <property type="entry name" value="Metallo-dependent phosphatases"/>
    <property type="match status" value="1"/>
</dbReference>
<feature type="domain" description="Capsule synthesis protein CapA" evidence="3">
    <location>
        <begin position="77"/>
        <end position="328"/>
    </location>
</feature>
<name>F4LVT1_TEPAE</name>
<dbReference type="EMBL" id="HF563609">
    <property type="protein sequence ID" value="CCP25333.1"/>
    <property type="molecule type" value="Genomic_DNA"/>
</dbReference>
<dbReference type="STRING" id="1209989.TepRe1_0590"/>
<dbReference type="InterPro" id="IPR029052">
    <property type="entry name" value="Metallo-depent_PP-like"/>
</dbReference>
<dbReference type="KEGG" id="tae:TepiRe1_0644"/>
<dbReference type="SMART" id="SM00854">
    <property type="entry name" value="PGA_cap"/>
    <property type="match status" value="1"/>
</dbReference>
<gene>
    <name evidence="4" type="ordered locus">TEPIRE1_0644</name>
</gene>
<dbReference type="InterPro" id="IPR019079">
    <property type="entry name" value="Capsule_synth_CapA"/>
</dbReference>
<accession>L0S0D0</accession>
<keyword evidence="5" id="KW-1185">Reference proteome</keyword>
<evidence type="ECO:0000259" key="3">
    <source>
        <dbReference type="SMART" id="SM00854"/>
    </source>
</evidence>
<dbReference type="RefSeq" id="WP_013777701.1">
    <property type="nucleotide sequence ID" value="NC_015519.1"/>
</dbReference>
<keyword evidence="2" id="KW-1133">Transmembrane helix</keyword>
<keyword evidence="2" id="KW-0812">Transmembrane</keyword>
<dbReference type="KEGG" id="tep:TepRe1_0590"/>
<dbReference type="AlphaFoldDB" id="F4LVT1"/>
<dbReference type="Proteomes" id="UP000010802">
    <property type="component" value="Chromosome"/>
</dbReference>
<dbReference type="Pfam" id="PF09587">
    <property type="entry name" value="PGA_cap"/>
    <property type="match status" value="1"/>
</dbReference>
<evidence type="ECO:0000256" key="1">
    <source>
        <dbReference type="ARBA" id="ARBA00005662"/>
    </source>
</evidence>
<dbReference type="PANTHER" id="PTHR33393">
    <property type="entry name" value="POLYGLUTAMINE SYNTHESIS ACCESSORY PROTEIN RV0574C-RELATED"/>
    <property type="match status" value="1"/>
</dbReference>
<evidence type="ECO:0000313" key="5">
    <source>
        <dbReference type="Proteomes" id="UP000010802"/>
    </source>
</evidence>
<keyword evidence="2" id="KW-0472">Membrane</keyword>
<protein>
    <submittedName>
        <fullName evidence="4">Capsule synthesis protein, CapA</fullName>
    </submittedName>
</protein>
<dbReference type="CDD" id="cd07381">
    <property type="entry name" value="MPP_CapA"/>
    <property type="match status" value="1"/>
</dbReference>
<feature type="transmembrane region" description="Helical" evidence="2">
    <location>
        <begin position="12"/>
        <end position="31"/>
    </location>
</feature>
<organism evidence="4 5">
    <name type="scientific">Tepidanaerobacter acetatoxydans (strain DSM 21804 / JCM 16047 / Re1)</name>
    <dbReference type="NCBI Taxonomy" id="1209989"/>
    <lineage>
        <taxon>Bacteria</taxon>
        <taxon>Bacillati</taxon>
        <taxon>Bacillota</taxon>
        <taxon>Clostridia</taxon>
        <taxon>Thermosediminibacterales</taxon>
        <taxon>Tepidanaerobacteraceae</taxon>
        <taxon>Tepidanaerobacter</taxon>
    </lineage>
</organism>
<dbReference type="eggNOG" id="COG2843">
    <property type="taxonomic scope" value="Bacteria"/>
</dbReference>
<sequence length="383" mass="43387">MKRKKKAFYSSQVALIISIIITISAVAYIYAGYKGLSICELLGINMPETEIIGDMTQNFIEEQLPEEKEDLPNPTVTLLAVGDVMMHDGQIWAGYNEKNDSFDYSEFFHVVKDEITSADIAMADLETTLAGKEQKYTGYPMFNSPDELADALKDAGFDIIVTSNNHSLDRGAKGALRTIEVLKERGLTPVGTYESEEDREKILVKEVNNINIAFLSYTYGTNGIPVPTDKKYLVNLIDEELILGDIRRAREKADAVVVYLHFGEEYQQSPSKAQRNLAHLVLKNGADIIVASHPHVIQPGEWMEVQETDGRIIKKYVIYSMGNFISAQRFPHTEEGLMMKFTLEKDLEQNKVYLTDVKETDTWVDKFVRDGKMRYVVRFGKKP</sequence>
<dbReference type="Gene3D" id="3.60.21.10">
    <property type="match status" value="1"/>
</dbReference>
<accession>F4LVT1</accession>
<proteinExistence type="inferred from homology"/>